<dbReference type="InterPro" id="IPR052963">
    <property type="entry name" value="Pantetheine_PDE"/>
</dbReference>
<sequence length="296" mass="34124">MGRGPPNAFSADRSRRRRYGGVVPHLYATSDLHVTHRGNAHHLDAIRPATASDWLIVAGDVAERVGVVVDTLATLRERFAKVVWVPGNHELWTTPADPVRARGEARYDELVRRCRAVDVLTPEDDFPVWRHAHRPLTVAPLFLLYDYSWRTPSAHGRPVEEALRQAREAGVVCTDEYYLHPQPYRDRQEWCARRLRLTEKRLAEIPADHGTILVSHWPLHRHPTAPLRHPEFAMWCGTEETADWHVRFRAEVAVYGHLHIPRTTLLHGVRFEEVSIGYPREWRRRAGGAVPLRRLL</sequence>
<dbReference type="HOGENOM" id="CLU_057759_1_0_11"/>
<dbReference type="SUPFAM" id="SSF56300">
    <property type="entry name" value="Metallo-dependent phosphatases"/>
    <property type="match status" value="1"/>
</dbReference>
<dbReference type="Pfam" id="PF00149">
    <property type="entry name" value="Metallophos"/>
    <property type="match status" value="1"/>
</dbReference>
<dbReference type="GO" id="GO:0016787">
    <property type="term" value="F:hydrolase activity"/>
    <property type="evidence" value="ECO:0007669"/>
    <property type="project" value="UniProtKB-KW"/>
</dbReference>
<accession>H5X3P1</accession>
<reference evidence="2 3" key="1">
    <citation type="journal article" date="2012" name="Stand. Genomic Sci.">
        <title>Genome sequence of the ocean sediment bacterium Saccharomonospora marina type strain (XMU15(T)).</title>
        <authorList>
            <person name="Klenk H.P."/>
            <person name="Lu M."/>
            <person name="Lucas S."/>
            <person name="Lapidus A."/>
            <person name="Copeland A."/>
            <person name="Pitluck S."/>
            <person name="Goodwin L.A."/>
            <person name="Han C."/>
            <person name="Tapia R."/>
            <person name="Brambilla E.M."/>
            <person name="Potter G."/>
            <person name="Land M."/>
            <person name="Ivanova N."/>
            <person name="Rohde M."/>
            <person name="Goker M."/>
            <person name="Detter J.C."/>
            <person name="Li W.J."/>
            <person name="Kyrpides N.C."/>
            <person name="Woyke T."/>
        </authorList>
    </citation>
    <scope>NUCLEOTIDE SEQUENCE [LARGE SCALE GENOMIC DNA]</scope>
    <source>
        <strain evidence="2 3">XMU15</strain>
    </source>
</reference>
<feature type="domain" description="Calcineurin-like phosphoesterase" evidence="1">
    <location>
        <begin position="27"/>
        <end position="261"/>
    </location>
</feature>
<evidence type="ECO:0000313" key="3">
    <source>
        <dbReference type="Proteomes" id="UP000004926"/>
    </source>
</evidence>
<dbReference type="CDD" id="cd00838">
    <property type="entry name" value="MPP_superfamily"/>
    <property type="match status" value="1"/>
</dbReference>
<dbReference type="InterPro" id="IPR004843">
    <property type="entry name" value="Calcineurin-like_PHP"/>
</dbReference>
<dbReference type="Proteomes" id="UP000004926">
    <property type="component" value="Chromosome"/>
</dbReference>
<dbReference type="AlphaFoldDB" id="H5X3P1"/>
<evidence type="ECO:0000259" key="1">
    <source>
        <dbReference type="Pfam" id="PF00149"/>
    </source>
</evidence>
<dbReference type="Gene3D" id="3.60.21.10">
    <property type="match status" value="1"/>
</dbReference>
<evidence type="ECO:0000313" key="2">
    <source>
        <dbReference type="EMBL" id="EHR51054.1"/>
    </source>
</evidence>
<gene>
    <name evidence="2" type="ORF">SacmaDRAFT_2814</name>
</gene>
<dbReference type="eggNOG" id="COG1409">
    <property type="taxonomic scope" value="Bacteria"/>
</dbReference>
<keyword evidence="3" id="KW-1185">Reference proteome</keyword>
<organism evidence="2 3">
    <name type="scientific">Saccharomonospora marina XMU15</name>
    <dbReference type="NCBI Taxonomy" id="882083"/>
    <lineage>
        <taxon>Bacteria</taxon>
        <taxon>Bacillati</taxon>
        <taxon>Actinomycetota</taxon>
        <taxon>Actinomycetes</taxon>
        <taxon>Pseudonocardiales</taxon>
        <taxon>Pseudonocardiaceae</taxon>
        <taxon>Saccharomonospora</taxon>
    </lineage>
</organism>
<protein>
    <submittedName>
        <fullName evidence="2">Putative phosphohydrolase</fullName>
    </submittedName>
</protein>
<dbReference type="STRING" id="882083.SacmaDRAFT_2814"/>
<dbReference type="PANTHER" id="PTHR36492">
    <property type="match status" value="1"/>
</dbReference>
<dbReference type="PANTHER" id="PTHR36492:SF2">
    <property type="entry name" value="[ACYL-CARRIER-PROTEIN] PHOSPHODIESTERASE PPTH"/>
    <property type="match status" value="1"/>
</dbReference>
<proteinExistence type="predicted"/>
<dbReference type="EMBL" id="CM001439">
    <property type="protein sequence ID" value="EHR51054.1"/>
    <property type="molecule type" value="Genomic_DNA"/>
</dbReference>
<name>H5X3P1_9PSEU</name>
<keyword evidence="2" id="KW-0378">Hydrolase</keyword>
<dbReference type="InterPro" id="IPR029052">
    <property type="entry name" value="Metallo-depent_PP-like"/>
</dbReference>